<evidence type="ECO:0000313" key="2">
    <source>
        <dbReference type="Proteomes" id="UP000215301"/>
    </source>
</evidence>
<organism evidence="1 2">
    <name type="scientific">Thermoanaerobacterium thermosaccharolyticum</name>
    <name type="common">Clostridium thermosaccharolyticum</name>
    <dbReference type="NCBI Taxonomy" id="1517"/>
    <lineage>
        <taxon>Bacteria</taxon>
        <taxon>Bacillati</taxon>
        <taxon>Bacillota</taxon>
        <taxon>Clostridia</taxon>
        <taxon>Thermoanaerobacterales</taxon>
        <taxon>Thermoanaerobacteraceae</taxon>
        <taxon>Thermoanaerobacterium</taxon>
    </lineage>
</organism>
<protein>
    <submittedName>
        <fullName evidence="1">Uncharacterized protein</fullName>
    </submittedName>
</protein>
<dbReference type="EMBL" id="NKHD01000024">
    <property type="protein sequence ID" value="OXT07128.1"/>
    <property type="molecule type" value="Genomic_DNA"/>
</dbReference>
<dbReference type="Proteomes" id="UP000215301">
    <property type="component" value="Unassembled WGS sequence"/>
</dbReference>
<comment type="caution">
    <text evidence="1">The sequence shown here is derived from an EMBL/GenBank/DDBJ whole genome shotgun (WGS) entry which is preliminary data.</text>
</comment>
<evidence type="ECO:0000313" key="1">
    <source>
        <dbReference type="EMBL" id="OXT07128.1"/>
    </source>
</evidence>
<dbReference type="RefSeq" id="WP_094045619.1">
    <property type="nucleotide sequence ID" value="NZ_NKHD01000024.1"/>
</dbReference>
<accession>A0A231VG54</accession>
<sequence>MIKIISTCEYISYKIMSVFIMNVMVLSQLSNVALANESFVTLDISKGSIVITSIGYLQSSSKEIP</sequence>
<reference evidence="1 2" key="1">
    <citation type="submission" date="2017-06" db="EMBL/GenBank/DDBJ databases">
        <title>Isolation and characterization of a thermophilic and butanogenic Thermoanaerobacterium thermosaccharolyticum M5 capable of efficient degradation of hemicellulose.</title>
        <authorList>
            <person name="Xin F."/>
            <person name="Jiang Y."/>
        </authorList>
    </citation>
    <scope>NUCLEOTIDE SEQUENCE [LARGE SCALE GENOMIC DNA]</scope>
    <source>
        <strain evidence="1 2">M5</strain>
    </source>
</reference>
<name>A0A231VG54_THETR</name>
<gene>
    <name evidence="1" type="ORF">CE561_08910</name>
</gene>
<dbReference type="AlphaFoldDB" id="A0A231VG54"/>
<proteinExistence type="predicted"/>